<feature type="region of interest" description="Disordered" evidence="2">
    <location>
        <begin position="156"/>
        <end position="188"/>
    </location>
</feature>
<sequence length="258" mass="28838">MTPHSRQLPTPLYTSPARSSNILDTPQSIDSAPHSNDAIHSQEPYPWGEYNHQWDQPIYYNDDHELAFACNPEHALIAPLTVDPTELLPHAPSEFECIPAGVPETDHAMLKFFSGQASTAMDKENLEKLLLNDLPAIMDMSVPECGDLCFPQNNIPSNHQSPSPQTQQPHSPSPSSTQNTSPFSPISVIINGTDPDRSYVCGSCHKKYTRPQDCTRHIKSAHIKTKRFVCHQAGCIGRYCRSDVLKRHLRIVHQKSNV</sequence>
<proteinExistence type="predicted"/>
<name>A0A1X2IBU0_9FUNG</name>
<feature type="compositionally biased region" description="Polar residues" evidence="2">
    <location>
        <begin position="1"/>
        <end position="34"/>
    </location>
</feature>
<dbReference type="GO" id="GO:0008270">
    <property type="term" value="F:zinc ion binding"/>
    <property type="evidence" value="ECO:0007669"/>
    <property type="project" value="UniProtKB-KW"/>
</dbReference>
<dbReference type="STRING" id="90262.A0A1X2IBU0"/>
<protein>
    <recommendedName>
        <fullName evidence="3">C2H2-type domain-containing protein</fullName>
    </recommendedName>
</protein>
<dbReference type="Proteomes" id="UP000193560">
    <property type="component" value="Unassembled WGS sequence"/>
</dbReference>
<organism evidence="4 5">
    <name type="scientific">Absidia repens</name>
    <dbReference type="NCBI Taxonomy" id="90262"/>
    <lineage>
        <taxon>Eukaryota</taxon>
        <taxon>Fungi</taxon>
        <taxon>Fungi incertae sedis</taxon>
        <taxon>Mucoromycota</taxon>
        <taxon>Mucoromycotina</taxon>
        <taxon>Mucoromycetes</taxon>
        <taxon>Mucorales</taxon>
        <taxon>Cunninghamellaceae</taxon>
        <taxon>Absidia</taxon>
    </lineage>
</organism>
<keyword evidence="5" id="KW-1185">Reference proteome</keyword>
<accession>A0A1X2IBU0</accession>
<gene>
    <name evidence="4" type="ORF">BCR42DRAFT_452869</name>
</gene>
<dbReference type="EMBL" id="MCGE01000016">
    <property type="protein sequence ID" value="ORZ13525.1"/>
    <property type="molecule type" value="Genomic_DNA"/>
</dbReference>
<keyword evidence="1" id="KW-0479">Metal-binding</keyword>
<dbReference type="OrthoDB" id="3564196at2759"/>
<keyword evidence="1" id="KW-0862">Zinc</keyword>
<keyword evidence="1" id="KW-0863">Zinc-finger</keyword>
<dbReference type="Gene3D" id="3.30.160.60">
    <property type="entry name" value="Classic Zinc Finger"/>
    <property type="match status" value="1"/>
</dbReference>
<dbReference type="PROSITE" id="PS50157">
    <property type="entry name" value="ZINC_FINGER_C2H2_2"/>
    <property type="match status" value="1"/>
</dbReference>
<evidence type="ECO:0000313" key="4">
    <source>
        <dbReference type="EMBL" id="ORZ13525.1"/>
    </source>
</evidence>
<dbReference type="SMART" id="SM00355">
    <property type="entry name" value="ZnF_C2H2"/>
    <property type="match status" value="2"/>
</dbReference>
<comment type="caution">
    <text evidence="4">The sequence shown here is derived from an EMBL/GenBank/DDBJ whole genome shotgun (WGS) entry which is preliminary data.</text>
</comment>
<feature type="region of interest" description="Disordered" evidence="2">
    <location>
        <begin position="1"/>
        <end position="44"/>
    </location>
</feature>
<dbReference type="AlphaFoldDB" id="A0A1X2IBU0"/>
<evidence type="ECO:0000259" key="3">
    <source>
        <dbReference type="PROSITE" id="PS50157"/>
    </source>
</evidence>
<evidence type="ECO:0000256" key="2">
    <source>
        <dbReference type="SAM" id="MobiDB-lite"/>
    </source>
</evidence>
<feature type="domain" description="C2H2-type" evidence="3">
    <location>
        <begin position="199"/>
        <end position="227"/>
    </location>
</feature>
<reference evidence="4 5" key="1">
    <citation type="submission" date="2016-07" db="EMBL/GenBank/DDBJ databases">
        <title>Pervasive Adenine N6-methylation of Active Genes in Fungi.</title>
        <authorList>
            <consortium name="DOE Joint Genome Institute"/>
            <person name="Mondo S.J."/>
            <person name="Dannebaum R.O."/>
            <person name="Kuo R.C."/>
            <person name="Labutti K."/>
            <person name="Haridas S."/>
            <person name="Kuo A."/>
            <person name="Salamov A."/>
            <person name="Ahrendt S.R."/>
            <person name="Lipzen A."/>
            <person name="Sullivan W."/>
            <person name="Andreopoulos W.B."/>
            <person name="Clum A."/>
            <person name="Lindquist E."/>
            <person name="Daum C."/>
            <person name="Ramamoorthy G.K."/>
            <person name="Gryganskyi A."/>
            <person name="Culley D."/>
            <person name="Magnuson J.K."/>
            <person name="James T.Y."/>
            <person name="O'Malley M.A."/>
            <person name="Stajich J.E."/>
            <person name="Spatafora J.W."/>
            <person name="Visel A."/>
            <person name="Grigoriev I.V."/>
        </authorList>
    </citation>
    <scope>NUCLEOTIDE SEQUENCE [LARGE SCALE GENOMIC DNA]</scope>
    <source>
        <strain evidence="4 5">NRRL 1336</strain>
    </source>
</reference>
<evidence type="ECO:0000256" key="1">
    <source>
        <dbReference type="PROSITE-ProRule" id="PRU00042"/>
    </source>
</evidence>
<feature type="compositionally biased region" description="Low complexity" evidence="2">
    <location>
        <begin position="156"/>
        <end position="185"/>
    </location>
</feature>
<dbReference type="InterPro" id="IPR013087">
    <property type="entry name" value="Znf_C2H2_type"/>
</dbReference>
<evidence type="ECO:0000313" key="5">
    <source>
        <dbReference type="Proteomes" id="UP000193560"/>
    </source>
</evidence>
<dbReference type="PROSITE" id="PS00028">
    <property type="entry name" value="ZINC_FINGER_C2H2_1"/>
    <property type="match status" value="2"/>
</dbReference>